<proteinExistence type="predicted"/>
<keyword evidence="2" id="KW-1185">Reference proteome</keyword>
<gene>
    <name evidence="1" type="ORF">FA95DRAFT_1558067</name>
</gene>
<dbReference type="EMBL" id="MU275887">
    <property type="protein sequence ID" value="KAI0048416.1"/>
    <property type="molecule type" value="Genomic_DNA"/>
</dbReference>
<comment type="caution">
    <text evidence="1">The sequence shown here is derived from an EMBL/GenBank/DDBJ whole genome shotgun (WGS) entry which is preliminary data.</text>
</comment>
<accession>A0ACB8RWC9</accession>
<reference evidence="1" key="1">
    <citation type="submission" date="2021-02" db="EMBL/GenBank/DDBJ databases">
        <authorList>
            <consortium name="DOE Joint Genome Institute"/>
            <person name="Ahrendt S."/>
            <person name="Looney B.P."/>
            <person name="Miyauchi S."/>
            <person name="Morin E."/>
            <person name="Drula E."/>
            <person name="Courty P.E."/>
            <person name="Chicoki N."/>
            <person name="Fauchery L."/>
            <person name="Kohler A."/>
            <person name="Kuo A."/>
            <person name="Labutti K."/>
            <person name="Pangilinan J."/>
            <person name="Lipzen A."/>
            <person name="Riley R."/>
            <person name="Andreopoulos W."/>
            <person name="He G."/>
            <person name="Johnson J."/>
            <person name="Barry K.W."/>
            <person name="Grigoriev I.V."/>
            <person name="Nagy L."/>
            <person name="Hibbett D."/>
            <person name="Henrissat B."/>
            <person name="Matheny P.B."/>
            <person name="Labbe J."/>
            <person name="Martin F."/>
        </authorList>
    </citation>
    <scope>NUCLEOTIDE SEQUENCE</scope>
    <source>
        <strain evidence="1">FP105234-sp</strain>
    </source>
</reference>
<name>A0ACB8RWC9_9AGAM</name>
<evidence type="ECO:0000313" key="1">
    <source>
        <dbReference type="EMBL" id="KAI0048416.1"/>
    </source>
</evidence>
<protein>
    <submittedName>
        <fullName evidence="1">Uncharacterized protein</fullName>
    </submittedName>
</protein>
<organism evidence="1 2">
    <name type="scientific">Auriscalpium vulgare</name>
    <dbReference type="NCBI Taxonomy" id="40419"/>
    <lineage>
        <taxon>Eukaryota</taxon>
        <taxon>Fungi</taxon>
        <taxon>Dikarya</taxon>
        <taxon>Basidiomycota</taxon>
        <taxon>Agaricomycotina</taxon>
        <taxon>Agaricomycetes</taxon>
        <taxon>Russulales</taxon>
        <taxon>Auriscalpiaceae</taxon>
        <taxon>Auriscalpium</taxon>
    </lineage>
</organism>
<reference evidence="1" key="2">
    <citation type="journal article" date="2022" name="New Phytol.">
        <title>Evolutionary transition to the ectomycorrhizal habit in the genomes of a hyperdiverse lineage of mushroom-forming fungi.</title>
        <authorList>
            <person name="Looney B."/>
            <person name="Miyauchi S."/>
            <person name="Morin E."/>
            <person name="Drula E."/>
            <person name="Courty P.E."/>
            <person name="Kohler A."/>
            <person name="Kuo A."/>
            <person name="LaButti K."/>
            <person name="Pangilinan J."/>
            <person name="Lipzen A."/>
            <person name="Riley R."/>
            <person name="Andreopoulos W."/>
            <person name="He G."/>
            <person name="Johnson J."/>
            <person name="Nolan M."/>
            <person name="Tritt A."/>
            <person name="Barry K.W."/>
            <person name="Grigoriev I.V."/>
            <person name="Nagy L.G."/>
            <person name="Hibbett D."/>
            <person name="Henrissat B."/>
            <person name="Matheny P.B."/>
            <person name="Labbe J."/>
            <person name="Martin F.M."/>
        </authorList>
    </citation>
    <scope>NUCLEOTIDE SEQUENCE</scope>
    <source>
        <strain evidence="1">FP105234-sp</strain>
    </source>
</reference>
<evidence type="ECO:0000313" key="2">
    <source>
        <dbReference type="Proteomes" id="UP000814033"/>
    </source>
</evidence>
<dbReference type="Proteomes" id="UP000814033">
    <property type="component" value="Unassembled WGS sequence"/>
</dbReference>
<sequence>MDRQEVPHSLAKSGPTSTTEAWLSTLRSQFSRIDSSSADSLAALRNERAAIASVLSIVDSRINGSAAPIFCLPPELLVRIFSYFANRVLSEGVQSMDHVPPAAPWVRLTWVCRRWRQVMLTNPTLWRDVVLPLPPQWARAMLARSQNQPLSVFYSDELKAHARSPAWVLPFHTLEQVRSIHIHSISRDILDKALSQLLSTPAPILEDASFCCMSSHLPRAALFANSAPRLRNLLIHDTLLTRDSQVFPLSCFLPHIVSLNIRGRVKASLPEFIAALQRLKQIETLVLVGCLRRFSSAPHSPAASQIARLTSLKSLNIGSMVTECVGFLRHVQTPDTARLRIEAFTSGGVDAFAPLYPFLAPAGGYRSNPFRNMGFLSCEPGHLTFSACHNLDADHAPCDREVIFYWDRLGDTVFSFMSTLCAEVTVHHLLRLMLNFNHRRGLKSPEEWLEMLGAATELQTLHVAGEGATLCQTLSASILEDGKYSREVEGNPVWPKLQVLKLDNQDLSFCYKDAEENWWADCIGMRVDEVLLRELEHRHQRGAALNTLQLPITSCDVDPEWLQDVERVVDRVLVQ</sequence>